<proteinExistence type="predicted"/>
<comment type="caution">
    <text evidence="1">The sequence shown here is derived from an EMBL/GenBank/DDBJ whole genome shotgun (WGS) entry which is preliminary data.</text>
</comment>
<dbReference type="AlphaFoldDB" id="A0A3N2QCL0"/>
<dbReference type="InterPro" id="IPR029058">
    <property type="entry name" value="AB_hydrolase_fold"/>
</dbReference>
<evidence type="ECO:0000313" key="2">
    <source>
        <dbReference type="Proteomes" id="UP000270927"/>
    </source>
</evidence>
<gene>
    <name evidence="1" type="ORF">EDM02_01970</name>
</gene>
<evidence type="ECO:0000313" key="1">
    <source>
        <dbReference type="EMBL" id="ROT47520.1"/>
    </source>
</evidence>
<protein>
    <submittedName>
        <fullName evidence="1">Uncharacterized protein</fullName>
    </submittedName>
</protein>
<organism evidence="1 2">
    <name type="scientific">Candidatus Cardinium hertigii</name>
    <dbReference type="NCBI Taxonomy" id="247481"/>
    <lineage>
        <taxon>Bacteria</taxon>
        <taxon>Pseudomonadati</taxon>
        <taxon>Bacteroidota</taxon>
        <taxon>Cytophagia</taxon>
        <taxon>Cytophagales</taxon>
        <taxon>Amoebophilaceae</taxon>
        <taxon>Candidatus Cardinium</taxon>
    </lineage>
</organism>
<reference evidence="1 2" key="1">
    <citation type="submission" date="2018-09" db="EMBL/GenBank/DDBJ databases">
        <title>Comparative Genomics of Wolbachia-Cardinium Dual Endosymbiosis in a Plant-Parasitic Nematode.</title>
        <authorList>
            <person name="Brown A.M.V."/>
            <person name="Wasala S.K."/>
            <person name="Howe D.K."/>
            <person name="Peetz A.B."/>
            <person name="Zasada I.A."/>
            <person name="Denver D.R."/>
        </authorList>
    </citation>
    <scope>NUCLEOTIDE SEQUENCE [LARGE SCALE GENOMIC DNA]</scope>
    <source>
        <strain evidence="1 2">Pp_1</strain>
    </source>
</reference>
<dbReference type="EMBL" id="RARA01000022">
    <property type="protein sequence ID" value="ROT47520.1"/>
    <property type="molecule type" value="Genomic_DNA"/>
</dbReference>
<dbReference type="Pfam" id="PF02089">
    <property type="entry name" value="Palm_thioest"/>
    <property type="match status" value="1"/>
</dbReference>
<dbReference type="Proteomes" id="UP000270927">
    <property type="component" value="Unassembled WGS sequence"/>
</dbReference>
<dbReference type="PROSITE" id="PS51257">
    <property type="entry name" value="PROKAR_LIPOPROTEIN"/>
    <property type="match status" value="1"/>
</dbReference>
<dbReference type="Gene3D" id="3.40.50.1820">
    <property type="entry name" value="alpha/beta hydrolase"/>
    <property type="match status" value="1"/>
</dbReference>
<sequence>MDIIKIIQKHLWLHVFFLQAICACSKHNYQMDQSKIIIPLSASSVTHTNLSSQALSHISAQEIFGVVLLHGLGMDTSEMDFLAKALRNQYKEKVLIINSESRVETSMDVDLVQQAKLVYEEIVAKLQAHHKDVNTFPLFILGQSQGGVITVLIEQQYKHALNLRGVVTHNAPLQGVYYLTNGPWATKQFARSLHQGLEIMGATVNQKQISIFSGIERIGLNYYGNFLDFKESLRKQPNPVEFYTGVRELLPNSSRMASITRYLRGRDKTDNVPILLIGGYENDYSNICGNAIKKYKEQNKNDQEITQIIQACNQHTAKFITGDPNGLHDYVVPLKSQLCRGDSLEDLTHIGAEPYRMDMPGDHNITSCIIKGITHCDTLFPMSDKTIDRQESMMRPSRMLPVLYQFIDENL</sequence>
<dbReference type="SUPFAM" id="SSF53474">
    <property type="entry name" value="alpha/beta-Hydrolases"/>
    <property type="match status" value="1"/>
</dbReference>
<name>A0A3N2QCL0_9BACT</name>
<keyword evidence="2" id="KW-1185">Reference proteome</keyword>
<accession>A0A3N2QCL0</accession>
<dbReference type="OrthoDB" id="9808398at2"/>